<gene>
    <name evidence="1" type="ORF">MSEN_39810</name>
</gene>
<dbReference type="Proteomes" id="UP000465263">
    <property type="component" value="Unassembled WGS sequence"/>
</dbReference>
<proteinExistence type="predicted"/>
<protein>
    <submittedName>
        <fullName evidence="1">Uncharacterized protein</fullName>
    </submittedName>
</protein>
<organism evidence="1 2">
    <name type="scientific">Mycolicibacter senuensis</name>
    <dbReference type="NCBI Taxonomy" id="386913"/>
    <lineage>
        <taxon>Bacteria</taxon>
        <taxon>Bacillati</taxon>
        <taxon>Actinomycetota</taxon>
        <taxon>Actinomycetes</taxon>
        <taxon>Mycobacteriales</taxon>
        <taxon>Mycobacteriaceae</taxon>
        <taxon>Mycolicibacter</taxon>
    </lineage>
</organism>
<dbReference type="EMBL" id="BLKV01000002">
    <property type="protein sequence ID" value="GFG72261.1"/>
    <property type="molecule type" value="Genomic_DNA"/>
</dbReference>
<sequence>MTTAAAIQARRITIGTGQPGATVTAGATSPGLAIDTARGLAAITIGAPDTTGTGVAAGPTGRTVSAVDTGRSPVGTSTTSSTLTTRATITAQSTTTMNTGDRTGTAKATITAGTTVTAVLPAGTRGIPVSTGVTVAAGRADTTIAAHTISSPIDTVGF</sequence>
<keyword evidence="2" id="KW-1185">Reference proteome</keyword>
<evidence type="ECO:0000313" key="2">
    <source>
        <dbReference type="Proteomes" id="UP000465263"/>
    </source>
</evidence>
<name>A0A7I9XQI2_9MYCO</name>
<reference evidence="1 2" key="1">
    <citation type="journal article" date="2019" name="Emerg. Microbes Infect.">
        <title>Comprehensive subspecies identification of 175 nontuberculous mycobacteria species based on 7547 genomic profiles.</title>
        <authorList>
            <person name="Matsumoto Y."/>
            <person name="Kinjo T."/>
            <person name="Motooka D."/>
            <person name="Nabeya D."/>
            <person name="Jung N."/>
            <person name="Uechi K."/>
            <person name="Horii T."/>
            <person name="Iida T."/>
            <person name="Fujita J."/>
            <person name="Nakamura S."/>
        </authorList>
    </citation>
    <scope>NUCLEOTIDE SEQUENCE [LARGE SCALE GENOMIC DNA]</scope>
    <source>
        <strain evidence="1 2">JCM 16017</strain>
    </source>
</reference>
<evidence type="ECO:0000313" key="1">
    <source>
        <dbReference type="EMBL" id="GFG72261.1"/>
    </source>
</evidence>
<dbReference type="AlphaFoldDB" id="A0A7I9XQI2"/>
<comment type="caution">
    <text evidence="1">The sequence shown here is derived from an EMBL/GenBank/DDBJ whole genome shotgun (WGS) entry which is preliminary data.</text>
</comment>
<accession>A0A7I9XQI2</accession>